<dbReference type="AlphaFoldDB" id="A0A7E4VF61"/>
<dbReference type="WBParaSite" id="Pan_g20160.t1">
    <property type="protein sequence ID" value="Pan_g20160.t1"/>
    <property type="gene ID" value="Pan_g20160"/>
</dbReference>
<reference evidence="2" key="2">
    <citation type="submission" date="2020-10" db="UniProtKB">
        <authorList>
            <consortium name="WormBaseParasite"/>
        </authorList>
    </citation>
    <scope>IDENTIFICATION</scope>
</reference>
<accession>A0A7E4VF61</accession>
<proteinExistence type="predicted"/>
<reference evidence="1" key="1">
    <citation type="journal article" date="2013" name="Genetics">
        <title>The draft genome and transcriptome of Panagrellus redivivus are shaped by the harsh demands of a free-living lifestyle.</title>
        <authorList>
            <person name="Srinivasan J."/>
            <person name="Dillman A.R."/>
            <person name="Macchietto M.G."/>
            <person name="Heikkinen L."/>
            <person name="Lakso M."/>
            <person name="Fracchia K.M."/>
            <person name="Antoshechkin I."/>
            <person name="Mortazavi A."/>
            <person name="Wong G."/>
            <person name="Sternberg P.W."/>
        </authorList>
    </citation>
    <scope>NUCLEOTIDE SEQUENCE [LARGE SCALE GENOMIC DNA]</scope>
    <source>
        <strain evidence="1">MT8872</strain>
    </source>
</reference>
<dbReference type="Proteomes" id="UP000492821">
    <property type="component" value="Unassembled WGS sequence"/>
</dbReference>
<sequence>MEDFFDAAAIAEISAQLEAELAGHNFELVFDYTPYDGVQAPEGYQEPEFHFPEFQLPNETPARFYFDEEGRPCSGDDEDRQCEIIATMKPSKDAVSKPAETEVVKEMERPMSPMPMLIQEDPQTNADLEDYTPSGSVPPLEAMKPTSSADVVKIEPAPTPEACDSVPKSTEKPVNRTRIVQGIHVLADRSPSSAVFLLEKPAECPPSWHVTDF</sequence>
<evidence type="ECO:0000313" key="1">
    <source>
        <dbReference type="Proteomes" id="UP000492821"/>
    </source>
</evidence>
<protein>
    <submittedName>
        <fullName evidence="2">TMV resistance protein N-like</fullName>
    </submittedName>
</protein>
<name>A0A7E4VF61_PANRE</name>
<organism evidence="1 2">
    <name type="scientific">Panagrellus redivivus</name>
    <name type="common">Microworm</name>
    <dbReference type="NCBI Taxonomy" id="6233"/>
    <lineage>
        <taxon>Eukaryota</taxon>
        <taxon>Metazoa</taxon>
        <taxon>Ecdysozoa</taxon>
        <taxon>Nematoda</taxon>
        <taxon>Chromadorea</taxon>
        <taxon>Rhabditida</taxon>
        <taxon>Tylenchina</taxon>
        <taxon>Panagrolaimomorpha</taxon>
        <taxon>Panagrolaimoidea</taxon>
        <taxon>Panagrolaimidae</taxon>
        <taxon>Panagrellus</taxon>
    </lineage>
</organism>
<keyword evidence="1" id="KW-1185">Reference proteome</keyword>
<evidence type="ECO:0000313" key="2">
    <source>
        <dbReference type="WBParaSite" id="Pan_g20160.t1"/>
    </source>
</evidence>